<feature type="domain" description="PIN" evidence="7">
    <location>
        <begin position="2"/>
        <end position="121"/>
    </location>
</feature>
<comment type="function">
    <text evidence="6">Toxic component of a toxin-antitoxin (TA) system. An RNase.</text>
</comment>
<protein>
    <recommendedName>
        <fullName evidence="6">Ribonuclease VapC</fullName>
        <shortName evidence="6">RNase VapC</shortName>
        <ecNumber evidence="6">3.1.-.-</ecNumber>
    </recommendedName>
    <alternativeName>
        <fullName evidence="6">Toxin VapC</fullName>
    </alternativeName>
</protein>
<dbReference type="PANTHER" id="PTHR42188:SF1">
    <property type="entry name" value="23S RRNA-SPECIFIC ENDONUCLEASE VAPC20"/>
    <property type="match status" value="1"/>
</dbReference>
<keyword evidence="5 6" id="KW-0460">Magnesium</keyword>
<dbReference type="Proteomes" id="UP000198589">
    <property type="component" value="Unassembled WGS sequence"/>
</dbReference>
<dbReference type="Gene3D" id="3.40.50.1010">
    <property type="entry name" value="5'-nuclease"/>
    <property type="match status" value="1"/>
</dbReference>
<dbReference type="InterPro" id="IPR022907">
    <property type="entry name" value="VapC_family"/>
</dbReference>
<sequence length="141" mass="15313">MILVDTNVLVAAARTADTNHDAAAQLLQTLDEPPLVPPTVLAEVCYLLNEWGGPGAEVRFLRDLRPGGLRLAELTTADVARMADLVERYADLRLGGTDASLVAIAERLRIDRIATFDRRHFTVVRPAHVATFTLLPGITSS</sequence>
<evidence type="ECO:0000259" key="7">
    <source>
        <dbReference type="Pfam" id="PF01850"/>
    </source>
</evidence>
<comment type="similarity">
    <text evidence="6">Belongs to the PINc/VapC protein family.</text>
</comment>
<name>A0A1I2I8Y8_9ACTN</name>
<keyword evidence="9" id="KW-1185">Reference proteome</keyword>
<dbReference type="Pfam" id="PF01850">
    <property type="entry name" value="PIN"/>
    <property type="match status" value="1"/>
</dbReference>
<dbReference type="SUPFAM" id="SSF88723">
    <property type="entry name" value="PIN domain-like"/>
    <property type="match status" value="1"/>
</dbReference>
<feature type="binding site" evidence="6">
    <location>
        <position position="98"/>
    </location>
    <ligand>
        <name>Mg(2+)</name>
        <dbReference type="ChEBI" id="CHEBI:18420"/>
    </ligand>
</feature>
<evidence type="ECO:0000313" key="9">
    <source>
        <dbReference type="Proteomes" id="UP000198589"/>
    </source>
</evidence>
<gene>
    <name evidence="6" type="primary">vapC</name>
    <name evidence="8" type="ORF">SAMN05216574_112159</name>
</gene>
<organism evidence="8 9">
    <name type="scientific">Blastococcus tunisiensis</name>
    <dbReference type="NCBI Taxonomy" id="1798228"/>
    <lineage>
        <taxon>Bacteria</taxon>
        <taxon>Bacillati</taxon>
        <taxon>Actinomycetota</taxon>
        <taxon>Actinomycetes</taxon>
        <taxon>Geodermatophilales</taxon>
        <taxon>Geodermatophilaceae</taxon>
        <taxon>Blastococcus</taxon>
    </lineage>
</organism>
<comment type="cofactor">
    <cofactor evidence="6">
        <name>Mg(2+)</name>
        <dbReference type="ChEBI" id="CHEBI:18420"/>
    </cofactor>
</comment>
<evidence type="ECO:0000313" key="8">
    <source>
        <dbReference type="EMBL" id="SFF38704.1"/>
    </source>
</evidence>
<dbReference type="GO" id="GO:0090729">
    <property type="term" value="F:toxin activity"/>
    <property type="evidence" value="ECO:0007669"/>
    <property type="project" value="UniProtKB-KW"/>
</dbReference>
<dbReference type="RefSeq" id="WP_092200916.1">
    <property type="nucleotide sequence ID" value="NZ_FOND01000012.1"/>
</dbReference>
<evidence type="ECO:0000256" key="1">
    <source>
        <dbReference type="ARBA" id="ARBA00022649"/>
    </source>
</evidence>
<keyword evidence="6" id="KW-0800">Toxin</keyword>
<dbReference type="PANTHER" id="PTHR42188">
    <property type="entry name" value="23S RRNA-SPECIFIC ENDONUCLEASE VAPC20"/>
    <property type="match status" value="1"/>
</dbReference>
<dbReference type="InterPro" id="IPR039018">
    <property type="entry name" value="VapC20-like"/>
</dbReference>
<evidence type="ECO:0000256" key="5">
    <source>
        <dbReference type="ARBA" id="ARBA00022842"/>
    </source>
</evidence>
<accession>A0A1I2I8Y8</accession>
<reference evidence="9" key="1">
    <citation type="submission" date="2016-10" db="EMBL/GenBank/DDBJ databases">
        <authorList>
            <person name="Varghese N."/>
            <person name="Submissions S."/>
        </authorList>
    </citation>
    <scope>NUCLEOTIDE SEQUENCE [LARGE SCALE GENOMIC DNA]</scope>
    <source>
        <strain evidence="9">DSM 46838</strain>
    </source>
</reference>
<dbReference type="GO" id="GO:0016787">
    <property type="term" value="F:hydrolase activity"/>
    <property type="evidence" value="ECO:0007669"/>
    <property type="project" value="UniProtKB-KW"/>
</dbReference>
<evidence type="ECO:0000256" key="2">
    <source>
        <dbReference type="ARBA" id="ARBA00022722"/>
    </source>
</evidence>
<dbReference type="InterPro" id="IPR029060">
    <property type="entry name" value="PIN-like_dom_sf"/>
</dbReference>
<dbReference type="AlphaFoldDB" id="A0A1I2I8Y8"/>
<dbReference type="GO" id="GO:0004521">
    <property type="term" value="F:RNA endonuclease activity"/>
    <property type="evidence" value="ECO:0007669"/>
    <property type="project" value="InterPro"/>
</dbReference>
<dbReference type="GO" id="GO:0016075">
    <property type="term" value="P:rRNA catabolic process"/>
    <property type="evidence" value="ECO:0007669"/>
    <property type="project" value="TreeGrafter"/>
</dbReference>
<proteinExistence type="inferred from homology"/>
<dbReference type="HAMAP" id="MF_00265">
    <property type="entry name" value="VapC_Nob1"/>
    <property type="match status" value="1"/>
</dbReference>
<dbReference type="STRING" id="1798228.SAMN05216574_112159"/>
<evidence type="ECO:0000256" key="3">
    <source>
        <dbReference type="ARBA" id="ARBA00022723"/>
    </source>
</evidence>
<dbReference type="OrthoDB" id="5184258at2"/>
<dbReference type="EC" id="3.1.-.-" evidence="6"/>
<keyword evidence="1 6" id="KW-1277">Toxin-antitoxin system</keyword>
<dbReference type="GO" id="GO:0000287">
    <property type="term" value="F:magnesium ion binding"/>
    <property type="evidence" value="ECO:0007669"/>
    <property type="project" value="UniProtKB-UniRule"/>
</dbReference>
<keyword evidence="3 6" id="KW-0479">Metal-binding</keyword>
<dbReference type="InterPro" id="IPR002716">
    <property type="entry name" value="PIN_dom"/>
</dbReference>
<feature type="binding site" evidence="6">
    <location>
        <position position="5"/>
    </location>
    <ligand>
        <name>Mg(2+)</name>
        <dbReference type="ChEBI" id="CHEBI:18420"/>
    </ligand>
</feature>
<dbReference type="EMBL" id="FOND01000012">
    <property type="protein sequence ID" value="SFF38704.1"/>
    <property type="molecule type" value="Genomic_DNA"/>
</dbReference>
<keyword evidence="4 6" id="KW-0378">Hydrolase</keyword>
<evidence type="ECO:0000256" key="6">
    <source>
        <dbReference type="HAMAP-Rule" id="MF_00265"/>
    </source>
</evidence>
<keyword evidence="2 6" id="KW-0540">Nuclease</keyword>
<evidence type="ECO:0000256" key="4">
    <source>
        <dbReference type="ARBA" id="ARBA00022801"/>
    </source>
</evidence>